<proteinExistence type="predicted"/>
<dbReference type="SUPFAM" id="SSF81383">
    <property type="entry name" value="F-box domain"/>
    <property type="match status" value="1"/>
</dbReference>
<reference evidence="2 3" key="1">
    <citation type="submission" date="2023-04" db="EMBL/GenBank/DDBJ databases">
        <title>Genome of Basidiobolus ranarum AG-B5.</title>
        <authorList>
            <person name="Stajich J.E."/>
            <person name="Carter-House D."/>
            <person name="Gryganskyi A."/>
        </authorList>
    </citation>
    <scope>NUCLEOTIDE SEQUENCE [LARGE SCALE GENOMIC DNA]</scope>
    <source>
        <strain evidence="2 3">AG-B5</strain>
    </source>
</reference>
<feature type="domain" description="F-box" evidence="1">
    <location>
        <begin position="16"/>
        <end position="58"/>
    </location>
</feature>
<evidence type="ECO:0000259" key="1">
    <source>
        <dbReference type="Pfam" id="PF12937"/>
    </source>
</evidence>
<dbReference type="InterPro" id="IPR036047">
    <property type="entry name" value="F-box-like_dom_sf"/>
</dbReference>
<evidence type="ECO:0000313" key="3">
    <source>
        <dbReference type="Proteomes" id="UP001479436"/>
    </source>
</evidence>
<gene>
    <name evidence="2" type="ORF">K7432_000175</name>
</gene>
<organism evidence="2 3">
    <name type="scientific">Basidiobolus ranarum</name>
    <dbReference type="NCBI Taxonomy" id="34480"/>
    <lineage>
        <taxon>Eukaryota</taxon>
        <taxon>Fungi</taxon>
        <taxon>Fungi incertae sedis</taxon>
        <taxon>Zoopagomycota</taxon>
        <taxon>Entomophthoromycotina</taxon>
        <taxon>Basidiobolomycetes</taxon>
        <taxon>Basidiobolales</taxon>
        <taxon>Basidiobolaceae</taxon>
        <taxon>Basidiobolus</taxon>
    </lineage>
</organism>
<dbReference type="CDD" id="cd09917">
    <property type="entry name" value="F-box_SF"/>
    <property type="match status" value="1"/>
</dbReference>
<dbReference type="Pfam" id="PF12937">
    <property type="entry name" value="F-box-like"/>
    <property type="match status" value="1"/>
</dbReference>
<accession>A0ABR2X519</accession>
<dbReference type="InterPro" id="IPR001810">
    <property type="entry name" value="F-box_dom"/>
</dbReference>
<name>A0ABR2X519_9FUNG</name>
<sequence>MRLSSLALAPTDVPLQLPVEVIEHILHFLTGFHSELYSCCLVSRIWYSCTIPILWNTPKFLSHSNFLSFRDSVTTKYQLARLIHNFNFEDYTHENGFIALELLQYLPNLRKLHTSSYCPLHLNNMSFTEPTVFHGHLSSLRYIELCRDSDVESLANVLERCPNLSELGLVINESSEGFKVAKSLIEASFPSLRSLVSFEVRGDAFEGSLIKALIRLMPNLLQFELDIDFGHYIQDLVDEIVSVLSEGCPNIKALRFSFSGNSIDVSFWRFFNDLINKFGGRLQECSLHFDYVELLRLPDALIGRFCQSLNNVQTLKLAGIQFTDSFLNNLATSTTDQLHTLILNRVCDQNNLGKEAWSELFSKRGPRLNSLSVEDSMVPDNIGHMIGTHCKQLQRLSMSGTVTNQKSLDALFQGCGNTLLYLNLSSSTFHISSDVLHAMSTHCHRLQEVDISCRIHDFGKPREDEELFEFMFKRLGNRVRFLDIRGWAINDNILNTISTWGSSLEMLAFNDQSDLTDHSVRRLTNSCCRMRKLFINSWPGGGISLVLWREVGKKYICYFP</sequence>
<protein>
    <recommendedName>
        <fullName evidence="1">F-box domain-containing protein</fullName>
    </recommendedName>
</protein>
<keyword evidence="3" id="KW-1185">Reference proteome</keyword>
<dbReference type="SUPFAM" id="SSF52047">
    <property type="entry name" value="RNI-like"/>
    <property type="match status" value="1"/>
</dbReference>
<dbReference type="EMBL" id="JASJQH010000003">
    <property type="protein sequence ID" value="KAK9768839.1"/>
    <property type="molecule type" value="Genomic_DNA"/>
</dbReference>
<dbReference type="PANTHER" id="PTHR38926:SF5">
    <property type="entry name" value="F-BOX AND LEUCINE-RICH REPEAT PROTEIN 6"/>
    <property type="match status" value="1"/>
</dbReference>
<dbReference type="Gene3D" id="3.80.10.10">
    <property type="entry name" value="Ribonuclease Inhibitor"/>
    <property type="match status" value="2"/>
</dbReference>
<dbReference type="Proteomes" id="UP001479436">
    <property type="component" value="Unassembled WGS sequence"/>
</dbReference>
<dbReference type="PANTHER" id="PTHR38926">
    <property type="entry name" value="F-BOX DOMAIN CONTAINING PROTEIN, EXPRESSED"/>
    <property type="match status" value="1"/>
</dbReference>
<evidence type="ECO:0000313" key="2">
    <source>
        <dbReference type="EMBL" id="KAK9768839.1"/>
    </source>
</evidence>
<comment type="caution">
    <text evidence="2">The sequence shown here is derived from an EMBL/GenBank/DDBJ whole genome shotgun (WGS) entry which is preliminary data.</text>
</comment>
<dbReference type="InterPro" id="IPR032675">
    <property type="entry name" value="LRR_dom_sf"/>
</dbReference>